<evidence type="ECO:0000313" key="2">
    <source>
        <dbReference type="EMBL" id="CAH2001268.1"/>
    </source>
</evidence>
<reference evidence="2" key="1">
    <citation type="submission" date="2022-03" db="EMBL/GenBank/DDBJ databases">
        <authorList>
            <person name="Sayadi A."/>
        </authorList>
    </citation>
    <scope>NUCLEOTIDE SEQUENCE</scope>
</reference>
<proteinExistence type="predicted"/>
<dbReference type="PANTHER" id="PTHR46599">
    <property type="entry name" value="PIGGYBAC TRANSPOSABLE ELEMENT-DERIVED PROTEIN 4"/>
    <property type="match status" value="1"/>
</dbReference>
<dbReference type="Proteomes" id="UP001152888">
    <property type="component" value="Unassembled WGS sequence"/>
</dbReference>
<feature type="domain" description="PiggyBac transposable element-derived protein" evidence="1">
    <location>
        <begin position="1"/>
        <end position="285"/>
    </location>
</feature>
<name>A0A9P0LYP1_ACAOB</name>
<comment type="caution">
    <text evidence="2">The sequence shown here is derived from an EMBL/GenBank/DDBJ whole genome shotgun (WGS) entry which is preliminary data.</text>
</comment>
<dbReference type="AlphaFoldDB" id="A0A9P0LYP1"/>
<evidence type="ECO:0000313" key="3">
    <source>
        <dbReference type="Proteomes" id="UP001152888"/>
    </source>
</evidence>
<dbReference type="EMBL" id="CAKOFQ010007441">
    <property type="protein sequence ID" value="CAH2001268.1"/>
    <property type="molecule type" value="Genomic_DNA"/>
</dbReference>
<sequence>MGLKKSPSYRDYWSSSPEFRDSYISSLMPVKRFSWLLSNINLNDNAIMPKKGEAGYDKLYKLRPLLTELSQNFERCMNPTREVSIDESMIKYKSRSSLKQYLPKKPIKRGYKVWILANKNGYCQKFQIYTGKSEDTKKSLGARVVKYLLNGMEDKHHIVYFDNFFNSIQLLEDLKAKNLHACGTVNPNRKLLPNFTSDKALKRGKSQILTSNTNLVAIKWRDKRSVHLLSNFHDPTGFTDVERKNKNGVIEKVPCPIALIDYNQNMNFVDKFDQNLHVYKIDRKAFSSISSMQNLYIRLS</sequence>
<dbReference type="Pfam" id="PF13843">
    <property type="entry name" value="DDE_Tnp_1_7"/>
    <property type="match status" value="1"/>
</dbReference>
<dbReference type="OrthoDB" id="288203at2759"/>
<organism evidence="2 3">
    <name type="scientific">Acanthoscelides obtectus</name>
    <name type="common">Bean weevil</name>
    <name type="synonym">Bruchus obtectus</name>
    <dbReference type="NCBI Taxonomy" id="200917"/>
    <lineage>
        <taxon>Eukaryota</taxon>
        <taxon>Metazoa</taxon>
        <taxon>Ecdysozoa</taxon>
        <taxon>Arthropoda</taxon>
        <taxon>Hexapoda</taxon>
        <taxon>Insecta</taxon>
        <taxon>Pterygota</taxon>
        <taxon>Neoptera</taxon>
        <taxon>Endopterygota</taxon>
        <taxon>Coleoptera</taxon>
        <taxon>Polyphaga</taxon>
        <taxon>Cucujiformia</taxon>
        <taxon>Chrysomeloidea</taxon>
        <taxon>Chrysomelidae</taxon>
        <taxon>Bruchinae</taxon>
        <taxon>Bruchini</taxon>
        <taxon>Acanthoscelides</taxon>
    </lineage>
</organism>
<dbReference type="InterPro" id="IPR029526">
    <property type="entry name" value="PGBD"/>
</dbReference>
<evidence type="ECO:0000259" key="1">
    <source>
        <dbReference type="Pfam" id="PF13843"/>
    </source>
</evidence>
<protein>
    <recommendedName>
        <fullName evidence="1">PiggyBac transposable element-derived protein domain-containing protein</fullName>
    </recommendedName>
</protein>
<keyword evidence="3" id="KW-1185">Reference proteome</keyword>
<gene>
    <name evidence="2" type="ORF">ACAOBT_LOCUS26081</name>
</gene>
<accession>A0A9P0LYP1</accession>
<dbReference type="PANTHER" id="PTHR46599:SF2">
    <property type="entry name" value="PIGGYBAC TRANSPOSABLE ELEMENT-DERIVED PROTEIN 4-LIKE"/>
    <property type="match status" value="1"/>
</dbReference>